<dbReference type="RefSeq" id="WP_147030083.1">
    <property type="nucleotide sequence ID" value="NZ_CP042436.1"/>
</dbReference>
<dbReference type="SUPFAM" id="SSF48452">
    <property type="entry name" value="TPR-like"/>
    <property type="match status" value="1"/>
</dbReference>
<dbReference type="Pfam" id="PF13181">
    <property type="entry name" value="TPR_8"/>
    <property type="match status" value="1"/>
</dbReference>
<proteinExistence type="predicted"/>
<reference evidence="3 4" key="1">
    <citation type="journal article" date="2017" name="Curr. Microbiol.">
        <title>Mucilaginibacter ginsenosidivorans sp. nov., Isolated from Soil of Ginseng Field.</title>
        <authorList>
            <person name="Kim M.M."/>
            <person name="Siddiqi M.Z."/>
            <person name="Im W.T."/>
        </authorList>
    </citation>
    <scope>NUCLEOTIDE SEQUENCE [LARGE SCALE GENOMIC DNA]</scope>
    <source>
        <strain evidence="3 4">Gsoil 3017</strain>
    </source>
</reference>
<dbReference type="Gene3D" id="1.25.40.10">
    <property type="entry name" value="Tetratricopeptide repeat domain"/>
    <property type="match status" value="1"/>
</dbReference>
<keyword evidence="2" id="KW-0472">Membrane</keyword>
<dbReference type="PROSITE" id="PS50005">
    <property type="entry name" value="TPR"/>
    <property type="match status" value="1"/>
</dbReference>
<feature type="transmembrane region" description="Helical" evidence="2">
    <location>
        <begin position="6"/>
        <end position="21"/>
    </location>
</feature>
<dbReference type="SMART" id="SM00028">
    <property type="entry name" value="TPR"/>
    <property type="match status" value="2"/>
</dbReference>
<keyword evidence="2" id="KW-1133">Transmembrane helix</keyword>
<dbReference type="KEGG" id="mgin:FRZ54_02540"/>
<evidence type="ECO:0000256" key="2">
    <source>
        <dbReference type="SAM" id="Phobius"/>
    </source>
</evidence>
<evidence type="ECO:0000313" key="4">
    <source>
        <dbReference type="Proteomes" id="UP000321479"/>
    </source>
</evidence>
<keyword evidence="4" id="KW-1185">Reference proteome</keyword>
<dbReference type="InterPro" id="IPR019734">
    <property type="entry name" value="TPR_rpt"/>
</dbReference>
<gene>
    <name evidence="3" type="ORF">FRZ54_02540</name>
</gene>
<organism evidence="3 4">
    <name type="scientific">Mucilaginibacter ginsenosidivorans</name>
    <dbReference type="NCBI Taxonomy" id="398053"/>
    <lineage>
        <taxon>Bacteria</taxon>
        <taxon>Pseudomonadati</taxon>
        <taxon>Bacteroidota</taxon>
        <taxon>Sphingobacteriia</taxon>
        <taxon>Sphingobacteriales</taxon>
        <taxon>Sphingobacteriaceae</taxon>
        <taxon>Mucilaginibacter</taxon>
    </lineage>
</organism>
<evidence type="ECO:0000256" key="1">
    <source>
        <dbReference type="PROSITE-ProRule" id="PRU00339"/>
    </source>
</evidence>
<accession>A0A5B8UST5</accession>
<keyword evidence="1" id="KW-0802">TPR repeat</keyword>
<sequence>MNLKQIVVIVAVVIITAYLYLQPVKGLIKHDAAKPERGVAAGSRPPVPKVTVEQVSEQGKAAIGAALAATINDLEGQLKNASSDADKLDLQKKLAKQWDDDNQPAPSAFYYLEVARSENKFDDWVNAGNRFNDASKLTQDTTVQPAFIANAIEAFENATKMRPDNLDAETGLGVAYANQALAGMMDATGGPPKGIMILLDVVKKDPGNYKANLNLGQFAVQSRQFDKAVTRFKTAIANASPKDNIVEPYFFLAESYKQLGMKKEAIEAYEKCKQMIPDPVIGQKIEQYIKELKN</sequence>
<name>A0A5B8UST5_9SPHI</name>
<dbReference type="InterPro" id="IPR011990">
    <property type="entry name" value="TPR-like_helical_dom_sf"/>
</dbReference>
<dbReference type="AlphaFoldDB" id="A0A5B8UST5"/>
<keyword evidence="2" id="KW-0812">Transmembrane</keyword>
<dbReference type="Proteomes" id="UP000321479">
    <property type="component" value="Chromosome"/>
</dbReference>
<dbReference type="OrthoDB" id="1490552at2"/>
<evidence type="ECO:0000313" key="3">
    <source>
        <dbReference type="EMBL" id="QEC61506.1"/>
    </source>
</evidence>
<feature type="repeat" description="TPR" evidence="1">
    <location>
        <begin position="246"/>
        <end position="279"/>
    </location>
</feature>
<protein>
    <submittedName>
        <fullName evidence="3">Tetratricopeptide repeat protein</fullName>
    </submittedName>
</protein>
<dbReference type="EMBL" id="CP042436">
    <property type="protein sequence ID" value="QEC61506.1"/>
    <property type="molecule type" value="Genomic_DNA"/>
</dbReference>